<feature type="non-terminal residue" evidence="1">
    <location>
        <position position="1"/>
    </location>
</feature>
<dbReference type="PANTHER" id="PTHR35084:SF1">
    <property type="entry name" value="TCF3 FUSION PARTNER"/>
    <property type="match status" value="1"/>
</dbReference>
<name>A0ABV0RX59_9TELE</name>
<accession>A0ABV0RX59</accession>
<protein>
    <submittedName>
        <fullName evidence="1">Uncharacterized protein</fullName>
    </submittedName>
</protein>
<dbReference type="EMBL" id="JAHRIN010060497">
    <property type="protein sequence ID" value="MEQ2212869.1"/>
    <property type="molecule type" value="Genomic_DNA"/>
</dbReference>
<sequence>KILGRLHQVQRITRRLKKERRYKTSLQYLCKGFLLWCRTFLPESSADLYRFLMKTLDAHGDDYRNAQLTIQLEVRI</sequence>
<dbReference type="PANTHER" id="PTHR35084">
    <property type="entry name" value="TCF3 FUSION PARTNER"/>
    <property type="match status" value="1"/>
</dbReference>
<gene>
    <name evidence="1" type="ORF">XENOCAPTIV_006172</name>
</gene>
<dbReference type="Proteomes" id="UP001434883">
    <property type="component" value="Unassembled WGS sequence"/>
</dbReference>
<evidence type="ECO:0000313" key="2">
    <source>
        <dbReference type="Proteomes" id="UP001434883"/>
    </source>
</evidence>
<comment type="caution">
    <text evidence="1">The sequence shown here is derived from an EMBL/GenBank/DDBJ whole genome shotgun (WGS) entry which is preliminary data.</text>
</comment>
<organism evidence="1 2">
    <name type="scientific">Xenoophorus captivus</name>
    <dbReference type="NCBI Taxonomy" id="1517983"/>
    <lineage>
        <taxon>Eukaryota</taxon>
        <taxon>Metazoa</taxon>
        <taxon>Chordata</taxon>
        <taxon>Craniata</taxon>
        <taxon>Vertebrata</taxon>
        <taxon>Euteleostomi</taxon>
        <taxon>Actinopterygii</taxon>
        <taxon>Neopterygii</taxon>
        <taxon>Teleostei</taxon>
        <taxon>Neoteleostei</taxon>
        <taxon>Acanthomorphata</taxon>
        <taxon>Ovalentaria</taxon>
        <taxon>Atherinomorphae</taxon>
        <taxon>Cyprinodontiformes</taxon>
        <taxon>Goodeidae</taxon>
        <taxon>Xenoophorus</taxon>
    </lineage>
</organism>
<proteinExistence type="predicted"/>
<reference evidence="1 2" key="1">
    <citation type="submission" date="2021-06" db="EMBL/GenBank/DDBJ databases">
        <authorList>
            <person name="Palmer J.M."/>
        </authorList>
    </citation>
    <scope>NUCLEOTIDE SEQUENCE [LARGE SCALE GENOMIC DNA]</scope>
    <source>
        <strain evidence="1 2">XC_2019</strain>
        <tissue evidence="1">Muscle</tissue>
    </source>
</reference>
<keyword evidence="2" id="KW-1185">Reference proteome</keyword>
<evidence type="ECO:0000313" key="1">
    <source>
        <dbReference type="EMBL" id="MEQ2212869.1"/>
    </source>
</evidence>
<dbReference type="InterPro" id="IPR033555">
    <property type="entry name" value="TFPT"/>
</dbReference>